<accession>A0A345NJ46</accession>
<dbReference type="SUPFAM" id="SSF56112">
    <property type="entry name" value="Protein kinase-like (PK-like)"/>
    <property type="match status" value="1"/>
</dbReference>
<evidence type="ECO:0000259" key="1">
    <source>
        <dbReference type="PROSITE" id="PS50011"/>
    </source>
</evidence>
<proteinExistence type="predicted"/>
<sequence length="309" mass="32940">MYGVRLAWGDLPPDLRSWVGDVLGGPVVTAVSQPGGFSPGTADRVVTASGRRAFVKAVSPAQNPGTPALHRREAAVLRTLTGLAEVPQLIDAYDDGDWVALVVEDVEGAHPSIPWTDEELRASLTSLTRLAGRAAPTTWPALEEELVGELGAWARIRQAGPATVGTPLDPWVADRLDELVDLSARTLPRLRGEAISHTDVRADNLLVTPDGSVRVVDWPWASRGAAWADAVMLLVNVRWGGGLDVRPHLGTVLDLGATHEDVLGLVAGLGGFCTEAGGRAPEPGLPTLRQFQREQARACLLLLRDLWDG</sequence>
<dbReference type="InterPro" id="IPR011009">
    <property type="entry name" value="Kinase-like_dom_sf"/>
</dbReference>
<dbReference type="Pfam" id="PF01636">
    <property type="entry name" value="APH"/>
    <property type="match status" value="1"/>
</dbReference>
<dbReference type="Gene3D" id="3.90.1200.10">
    <property type="match status" value="1"/>
</dbReference>
<keyword evidence="3" id="KW-1185">Reference proteome</keyword>
<dbReference type="GO" id="GO:0005524">
    <property type="term" value="F:ATP binding"/>
    <property type="evidence" value="ECO:0007669"/>
    <property type="project" value="InterPro"/>
</dbReference>
<feature type="domain" description="Protein kinase" evidence="1">
    <location>
        <begin position="13"/>
        <end position="309"/>
    </location>
</feature>
<dbReference type="KEGG" id="orn:DV701_01760"/>
<evidence type="ECO:0000313" key="3">
    <source>
        <dbReference type="Proteomes" id="UP000253790"/>
    </source>
</evidence>
<name>A0A345NJ46_9MICO</name>
<evidence type="ECO:0000313" key="2">
    <source>
        <dbReference type="EMBL" id="AXH95054.1"/>
    </source>
</evidence>
<keyword evidence="2" id="KW-0808">Transferase</keyword>
<dbReference type="InterPro" id="IPR002575">
    <property type="entry name" value="Aminoglycoside_PTrfase"/>
</dbReference>
<reference evidence="2 3" key="1">
    <citation type="submission" date="2018-07" db="EMBL/GenBank/DDBJ databases">
        <title>Complete genome sequencing of Ornithinimicrobium sp. AMA3305.</title>
        <authorList>
            <person name="Bae J.-W."/>
        </authorList>
    </citation>
    <scope>NUCLEOTIDE SEQUENCE [LARGE SCALE GENOMIC DNA]</scope>
    <source>
        <strain evidence="2 3">AMA3305</strain>
    </source>
</reference>
<organism evidence="2 3">
    <name type="scientific">Ornithinimicrobium avium</name>
    <dbReference type="NCBI Taxonomy" id="2283195"/>
    <lineage>
        <taxon>Bacteria</taxon>
        <taxon>Bacillati</taxon>
        <taxon>Actinomycetota</taxon>
        <taxon>Actinomycetes</taxon>
        <taxon>Micrococcales</taxon>
        <taxon>Ornithinimicrobiaceae</taxon>
        <taxon>Ornithinimicrobium</taxon>
    </lineage>
</organism>
<dbReference type="AlphaFoldDB" id="A0A345NJ46"/>
<dbReference type="EMBL" id="CP031229">
    <property type="protein sequence ID" value="AXH95054.1"/>
    <property type="molecule type" value="Genomic_DNA"/>
</dbReference>
<gene>
    <name evidence="2" type="ORF">DV701_01760</name>
</gene>
<dbReference type="PROSITE" id="PS50011">
    <property type="entry name" value="PROTEIN_KINASE_DOM"/>
    <property type="match status" value="1"/>
</dbReference>
<dbReference type="InterPro" id="IPR000719">
    <property type="entry name" value="Prot_kinase_dom"/>
</dbReference>
<dbReference type="Proteomes" id="UP000253790">
    <property type="component" value="Chromosome"/>
</dbReference>
<dbReference type="RefSeq" id="WP_114926819.1">
    <property type="nucleotide sequence ID" value="NZ_CP031229.1"/>
</dbReference>
<protein>
    <submittedName>
        <fullName evidence="2">Aminoglycoside phosphotransferase family protein</fullName>
    </submittedName>
</protein>
<dbReference type="OrthoDB" id="2570531at2"/>
<dbReference type="GO" id="GO:0004672">
    <property type="term" value="F:protein kinase activity"/>
    <property type="evidence" value="ECO:0007669"/>
    <property type="project" value="InterPro"/>
</dbReference>